<dbReference type="Proteomes" id="UP000537825">
    <property type="component" value="Unassembled WGS sequence"/>
</dbReference>
<sequence length="89" mass="9319">MTTAMFQVLHVQRLTTLGVTIVAVDILSGVVASGARAYAMVSGMPVEMVVRSVALEGGRSRMDGTVTLQIELSGAEPPEAVEGAVFEVR</sequence>
<name>A0A7X4Y4R0_9BACT</name>
<gene>
    <name evidence="1" type="ORF">GTZ93_01855</name>
</gene>
<dbReference type="EMBL" id="JAAAPK010000001">
    <property type="protein sequence ID" value="NBC38560.1"/>
    <property type="molecule type" value="Genomic_DNA"/>
</dbReference>
<accession>A0A7X4Y4R0</accession>
<organism evidence="1 2">
    <name type="scientific">Corallococcus exiguus</name>
    <dbReference type="NCBI Taxonomy" id="83462"/>
    <lineage>
        <taxon>Bacteria</taxon>
        <taxon>Pseudomonadati</taxon>
        <taxon>Myxococcota</taxon>
        <taxon>Myxococcia</taxon>
        <taxon>Myxococcales</taxon>
        <taxon>Cystobacterineae</taxon>
        <taxon>Myxococcaceae</taxon>
        <taxon>Corallococcus</taxon>
    </lineage>
</organism>
<keyword evidence="2" id="KW-1185">Reference proteome</keyword>
<reference evidence="1 2" key="1">
    <citation type="submission" date="2020-01" db="EMBL/GenBank/DDBJ databases">
        <title>The draft genome sequence of Corallococcus exiguus DSM 14696.</title>
        <authorList>
            <person name="Zhang X."/>
            <person name="Zhu H."/>
        </authorList>
    </citation>
    <scope>NUCLEOTIDE SEQUENCE [LARGE SCALE GENOMIC DNA]</scope>
    <source>
        <strain evidence="1 2">DSM 14696</strain>
    </source>
</reference>
<protein>
    <submittedName>
        <fullName evidence="1">Uncharacterized protein</fullName>
    </submittedName>
</protein>
<evidence type="ECO:0000313" key="1">
    <source>
        <dbReference type="EMBL" id="NBC38560.1"/>
    </source>
</evidence>
<dbReference type="AlphaFoldDB" id="A0A7X4Y4R0"/>
<evidence type="ECO:0000313" key="2">
    <source>
        <dbReference type="Proteomes" id="UP000537825"/>
    </source>
</evidence>
<dbReference type="RefSeq" id="WP_139916435.1">
    <property type="nucleotide sequence ID" value="NZ_CBCSLE010000088.1"/>
</dbReference>
<proteinExistence type="predicted"/>
<comment type="caution">
    <text evidence="1">The sequence shown here is derived from an EMBL/GenBank/DDBJ whole genome shotgun (WGS) entry which is preliminary data.</text>
</comment>